<reference evidence="2 5" key="2">
    <citation type="submission" date="2022-05" db="EMBL/GenBank/DDBJ databases">
        <title>Genome Sequencing of Bee-Associated Microbes.</title>
        <authorList>
            <person name="Dunlap C."/>
        </authorList>
    </citation>
    <scope>NUCLEOTIDE SEQUENCE [LARGE SCALE GENOMIC DNA]</scope>
    <source>
        <strain evidence="2 5">NRRL B-23120</strain>
    </source>
</reference>
<gene>
    <name evidence="2" type="ORF">M5X16_09825</name>
    <name evidence="3" type="ORF">PC41400_02570</name>
</gene>
<evidence type="ECO:0000256" key="1">
    <source>
        <dbReference type="SAM" id="Phobius"/>
    </source>
</evidence>
<feature type="transmembrane region" description="Helical" evidence="1">
    <location>
        <begin position="456"/>
        <end position="481"/>
    </location>
</feature>
<protein>
    <submittedName>
        <fullName evidence="2">DUF5693 family protein</fullName>
    </submittedName>
</protein>
<accession>A0A410X4U5</accession>
<feature type="transmembrane region" description="Helical" evidence="1">
    <location>
        <begin position="420"/>
        <end position="444"/>
    </location>
</feature>
<evidence type="ECO:0000313" key="5">
    <source>
        <dbReference type="Proteomes" id="UP001527202"/>
    </source>
</evidence>
<keyword evidence="5" id="KW-1185">Reference proteome</keyword>
<feature type="transmembrane region" description="Helical" evidence="1">
    <location>
        <begin position="639"/>
        <end position="660"/>
    </location>
</feature>
<feature type="transmembrane region" description="Helical" evidence="1">
    <location>
        <begin position="587"/>
        <end position="602"/>
    </location>
</feature>
<evidence type="ECO:0000313" key="4">
    <source>
        <dbReference type="Proteomes" id="UP000288943"/>
    </source>
</evidence>
<proteinExistence type="predicted"/>
<keyword evidence="1" id="KW-0472">Membrane</keyword>
<sequence>MLRKLLWWLVIIGLLASLPLAFFREQTEKSANQVEFVFDYRDLLEMADVRPNPQGFVSEQLQAMKKAGIGSLAVYESTLSELRLSRRIEVFSSKDATSLTQKPISPNENFTYILFTDPASESQIKPMIETAFNKLGVKTSPWSFKNQAGMIIEMNMEEANMKPMDPDPITLQMMKDEGFRIVVRLGNKREFVTNEMDALLAKLYKLGARRIIIDGDYAPGYSDDPEQVTLHKMGILLKKYDMGLANIEMLKQPQKGFGSLAKDTDYNVVRLHSFTEKDGEKLTENLTKEDQEARIQQTADRFVLAVKDRNIRMLFLNGRAVKNLDKAAILTPLDSLYESLNGKDGAIKRIEDAGFKVGPAKQFDYTYNTYQNVARFFTLIGGVSLIVLLVGYFIPEAVLALFIIGLLGAAGLFFKSPDLYAQGLALACAISAPSIAVIEAIRSIQSGRAAKAKSAVLYALGLLIKTTLISLIGVVYLVGLLNHISYFLVLQQFRGVSLLHLLPIALVGLYLLFFRETLNYRERGERVKKLLSTNISVLWIIAAAAAAGVIYYYLSRTGNEGQTSAIERYLRSFLENTLGVRPRNKEFMLAHPLFLLGAYLSVKYRNAVYLLLIGVVGQLSIVDTFAHLHTPLEISGIRITYGIVFGAMIGLVLIAVWEIASRSWKAWVAKSRTRVNG</sequence>
<dbReference type="Pfam" id="PF18949">
    <property type="entry name" value="DUF5693"/>
    <property type="match status" value="1"/>
</dbReference>
<reference evidence="3 4" key="1">
    <citation type="submission" date="2018-01" db="EMBL/GenBank/DDBJ databases">
        <title>The whole genome sequencing and assembly of Paenibacillus chitinolyticus KCCM 41400 strain.</title>
        <authorList>
            <person name="Kim J.-Y."/>
            <person name="Park M.-K."/>
            <person name="Lee Y.-J."/>
            <person name="Yi H."/>
            <person name="Bahn Y.-S."/>
            <person name="Kim J.F."/>
            <person name="Lee D.-W."/>
        </authorList>
    </citation>
    <scope>NUCLEOTIDE SEQUENCE [LARGE SCALE GENOMIC DNA]</scope>
    <source>
        <strain evidence="3 4">KCCM 41400</strain>
    </source>
</reference>
<feature type="transmembrane region" description="Helical" evidence="1">
    <location>
        <begin position="397"/>
        <end position="414"/>
    </location>
</feature>
<dbReference type="AlphaFoldDB" id="A0A410X4U5"/>
<dbReference type="EMBL" id="JAMDMJ010000010">
    <property type="protein sequence ID" value="MCY9596073.1"/>
    <property type="molecule type" value="Genomic_DNA"/>
</dbReference>
<evidence type="ECO:0000313" key="3">
    <source>
        <dbReference type="EMBL" id="QAV21616.1"/>
    </source>
</evidence>
<dbReference type="OrthoDB" id="3805529at2"/>
<dbReference type="EMBL" id="CP026520">
    <property type="protein sequence ID" value="QAV21616.1"/>
    <property type="molecule type" value="Genomic_DNA"/>
</dbReference>
<keyword evidence="1" id="KW-1133">Transmembrane helix</keyword>
<keyword evidence="1" id="KW-0812">Transmembrane</keyword>
<feature type="transmembrane region" description="Helical" evidence="1">
    <location>
        <begin position="609"/>
        <end position="627"/>
    </location>
</feature>
<name>A0A410X4U5_9BACL</name>
<feature type="transmembrane region" description="Helical" evidence="1">
    <location>
        <begin position="535"/>
        <end position="554"/>
    </location>
</feature>
<organism evidence="3 4">
    <name type="scientific">Paenibacillus chitinolyticus</name>
    <dbReference type="NCBI Taxonomy" id="79263"/>
    <lineage>
        <taxon>Bacteria</taxon>
        <taxon>Bacillati</taxon>
        <taxon>Bacillota</taxon>
        <taxon>Bacilli</taxon>
        <taxon>Bacillales</taxon>
        <taxon>Paenibacillaceae</taxon>
        <taxon>Paenibacillus</taxon>
    </lineage>
</organism>
<dbReference type="KEGG" id="pchi:PC41400_02570"/>
<evidence type="ECO:0000313" key="2">
    <source>
        <dbReference type="EMBL" id="MCY9596073.1"/>
    </source>
</evidence>
<dbReference type="Proteomes" id="UP000288943">
    <property type="component" value="Chromosome"/>
</dbReference>
<dbReference type="Proteomes" id="UP001527202">
    <property type="component" value="Unassembled WGS sequence"/>
</dbReference>
<dbReference type="InterPro" id="IPR043748">
    <property type="entry name" value="DUF5693"/>
</dbReference>
<feature type="transmembrane region" description="Helical" evidence="1">
    <location>
        <begin position="493"/>
        <end position="514"/>
    </location>
</feature>
<feature type="transmembrane region" description="Helical" evidence="1">
    <location>
        <begin position="373"/>
        <end position="390"/>
    </location>
</feature>